<dbReference type="AlphaFoldDB" id="A0A0F9N0B5"/>
<sequence>MSSRYTKEHYEDVARILKVQVSSTAPLNWVGHIAEVETNATVKRIAYRFADLFAADNPPVCIHCRQSPVSSGLCLGGQQQYLNHEVKGGFDRKWFLAACGLEPEQHTVPKQVLEHYGLSKIDQDRRG</sequence>
<reference evidence="1" key="1">
    <citation type="journal article" date="2015" name="Nature">
        <title>Complex archaea that bridge the gap between prokaryotes and eukaryotes.</title>
        <authorList>
            <person name="Spang A."/>
            <person name="Saw J.H."/>
            <person name="Jorgensen S.L."/>
            <person name="Zaremba-Niedzwiedzka K."/>
            <person name="Martijn J."/>
            <person name="Lind A.E."/>
            <person name="van Eijk R."/>
            <person name="Schleper C."/>
            <person name="Guy L."/>
            <person name="Ettema T.J."/>
        </authorList>
    </citation>
    <scope>NUCLEOTIDE SEQUENCE</scope>
</reference>
<dbReference type="EMBL" id="LAZR01007885">
    <property type="protein sequence ID" value="KKM82295.1"/>
    <property type="molecule type" value="Genomic_DNA"/>
</dbReference>
<evidence type="ECO:0000313" key="1">
    <source>
        <dbReference type="EMBL" id="KKM82295.1"/>
    </source>
</evidence>
<gene>
    <name evidence="1" type="ORF">LCGC14_1321010</name>
</gene>
<comment type="caution">
    <text evidence="1">The sequence shown here is derived from an EMBL/GenBank/DDBJ whole genome shotgun (WGS) entry which is preliminary data.</text>
</comment>
<organism evidence="1">
    <name type="scientific">marine sediment metagenome</name>
    <dbReference type="NCBI Taxonomy" id="412755"/>
    <lineage>
        <taxon>unclassified sequences</taxon>
        <taxon>metagenomes</taxon>
        <taxon>ecological metagenomes</taxon>
    </lineage>
</organism>
<proteinExistence type="predicted"/>
<accession>A0A0F9N0B5</accession>
<name>A0A0F9N0B5_9ZZZZ</name>
<protein>
    <submittedName>
        <fullName evidence="1">Uncharacterized protein</fullName>
    </submittedName>
</protein>